<comment type="subcellular location">
    <subcellularLocation>
        <location evidence="1">Membrane</location>
        <topology evidence="1">Multi-pass membrane protein</topology>
    </subcellularLocation>
</comment>
<dbReference type="AlphaFoldDB" id="A0AAD5UNC4"/>
<dbReference type="SUPFAM" id="SSF56935">
    <property type="entry name" value="Porins"/>
    <property type="match status" value="1"/>
</dbReference>
<keyword evidence="9" id="KW-0472">Membrane</keyword>
<proteinExistence type="predicted"/>
<evidence type="ECO:0000256" key="2">
    <source>
        <dbReference type="ARBA" id="ARBA00011233"/>
    </source>
</evidence>
<dbReference type="InterPro" id="IPR050298">
    <property type="entry name" value="Gram-neg_bact_OMP"/>
</dbReference>
<dbReference type="PANTHER" id="PTHR34501">
    <property type="entry name" value="PROTEIN YDDL-RELATED"/>
    <property type="match status" value="1"/>
</dbReference>
<dbReference type="GO" id="GO:0006811">
    <property type="term" value="P:monoatomic ion transport"/>
    <property type="evidence" value="ECO:0007669"/>
    <property type="project" value="UniProtKB-KW"/>
</dbReference>
<dbReference type="GO" id="GO:0015288">
    <property type="term" value="F:porin activity"/>
    <property type="evidence" value="ECO:0007669"/>
    <property type="project" value="UniProtKB-KW"/>
</dbReference>
<keyword evidence="3" id="KW-0813">Transport</keyword>
<evidence type="ECO:0000313" key="13">
    <source>
        <dbReference type="Proteomes" id="UP001212997"/>
    </source>
</evidence>
<evidence type="ECO:0000256" key="6">
    <source>
        <dbReference type="ARBA" id="ARBA00022729"/>
    </source>
</evidence>
<organism evidence="12 13">
    <name type="scientific">Meripilus lineatus</name>
    <dbReference type="NCBI Taxonomy" id="2056292"/>
    <lineage>
        <taxon>Eukaryota</taxon>
        <taxon>Fungi</taxon>
        <taxon>Dikarya</taxon>
        <taxon>Basidiomycota</taxon>
        <taxon>Agaricomycotina</taxon>
        <taxon>Agaricomycetes</taxon>
        <taxon>Polyporales</taxon>
        <taxon>Meripilaceae</taxon>
        <taxon>Meripilus</taxon>
    </lineage>
</organism>
<dbReference type="InterPro" id="IPR033900">
    <property type="entry name" value="Gram_neg_porin_domain"/>
</dbReference>
<evidence type="ECO:0000256" key="8">
    <source>
        <dbReference type="ARBA" id="ARBA00023114"/>
    </source>
</evidence>
<accession>A0AAD5UNC4</accession>
<dbReference type="Gene3D" id="2.40.160.10">
    <property type="entry name" value="Porin"/>
    <property type="match status" value="1"/>
</dbReference>
<feature type="domain" description="Porin" evidence="11">
    <location>
        <begin position="4"/>
        <end position="175"/>
    </location>
</feature>
<dbReference type="Proteomes" id="UP001212997">
    <property type="component" value="Unassembled WGS sequence"/>
</dbReference>
<dbReference type="PRINTS" id="PR00184">
    <property type="entry name" value="NEISSPPORIN"/>
</dbReference>
<dbReference type="GO" id="GO:0046930">
    <property type="term" value="C:pore complex"/>
    <property type="evidence" value="ECO:0007669"/>
    <property type="project" value="UniProtKB-KW"/>
</dbReference>
<evidence type="ECO:0000256" key="3">
    <source>
        <dbReference type="ARBA" id="ARBA00022448"/>
    </source>
</evidence>
<evidence type="ECO:0000256" key="4">
    <source>
        <dbReference type="ARBA" id="ARBA00022452"/>
    </source>
</evidence>
<evidence type="ECO:0000256" key="7">
    <source>
        <dbReference type="ARBA" id="ARBA00023065"/>
    </source>
</evidence>
<evidence type="ECO:0000256" key="10">
    <source>
        <dbReference type="ARBA" id="ARBA00023237"/>
    </source>
</evidence>
<keyword evidence="6" id="KW-0732">Signal</keyword>
<evidence type="ECO:0000313" key="12">
    <source>
        <dbReference type="EMBL" id="KAJ3472774.1"/>
    </source>
</evidence>
<evidence type="ECO:0000256" key="5">
    <source>
        <dbReference type="ARBA" id="ARBA00022692"/>
    </source>
</evidence>
<keyword evidence="7" id="KW-0406">Ion transport</keyword>
<name>A0AAD5UNC4_9APHY</name>
<keyword evidence="5" id="KW-0812">Transmembrane</keyword>
<comment type="caution">
    <text evidence="12">The sequence shown here is derived from an EMBL/GenBank/DDBJ whole genome shotgun (WGS) entry which is preliminary data.</text>
</comment>
<dbReference type="PANTHER" id="PTHR34501:SF9">
    <property type="entry name" value="MAJOR OUTER MEMBRANE PROTEIN P.IA"/>
    <property type="match status" value="1"/>
</dbReference>
<reference evidence="12" key="1">
    <citation type="submission" date="2022-07" db="EMBL/GenBank/DDBJ databases">
        <title>Genome Sequence of Physisporinus lineatus.</title>
        <authorList>
            <person name="Buettner E."/>
        </authorList>
    </citation>
    <scope>NUCLEOTIDE SEQUENCE</scope>
    <source>
        <strain evidence="12">VT162</strain>
    </source>
</reference>
<dbReference type="InterPro" id="IPR023614">
    <property type="entry name" value="Porin_dom_sf"/>
</dbReference>
<keyword evidence="4" id="KW-1134">Transmembrane beta strand</keyword>
<dbReference type="CDD" id="cd00342">
    <property type="entry name" value="gram_neg_porins"/>
    <property type="match status" value="1"/>
</dbReference>
<evidence type="ECO:0000256" key="9">
    <source>
        <dbReference type="ARBA" id="ARBA00023136"/>
    </source>
</evidence>
<sequence length="196" mass="20554">MLAVAIYGVLSHASFAQNSVTLYGIIDVGITYANNSNGKSLWTTQSGVAQGSRWGLKGTEDLGGGLKAIFQIENGFNAFNGKLGQGGLEFGRQAYVGLATDTWGTVTFGRQYDPIVDLVQPATMNGNGGAFFSHPSDIDNSDNGFRVNNAVKYVTPTFKGLSGEFMYAFGGAAGQFGQKSTIAGGIRPSSLRTAIS</sequence>
<evidence type="ECO:0000259" key="11">
    <source>
        <dbReference type="Pfam" id="PF13609"/>
    </source>
</evidence>
<keyword evidence="8" id="KW-0626">Porin</keyword>
<evidence type="ECO:0000256" key="1">
    <source>
        <dbReference type="ARBA" id="ARBA00004141"/>
    </source>
</evidence>
<keyword evidence="10" id="KW-0998">Cell outer membrane</keyword>
<keyword evidence="13" id="KW-1185">Reference proteome</keyword>
<dbReference type="EMBL" id="JANAWD010001761">
    <property type="protein sequence ID" value="KAJ3472774.1"/>
    <property type="molecule type" value="Genomic_DNA"/>
</dbReference>
<comment type="subunit">
    <text evidence="2">Homotrimer.</text>
</comment>
<gene>
    <name evidence="12" type="ORF">NLI96_g13260</name>
</gene>
<dbReference type="Pfam" id="PF13609">
    <property type="entry name" value="Porin_4"/>
    <property type="match status" value="1"/>
</dbReference>
<protein>
    <recommendedName>
        <fullName evidence="11">Porin domain-containing protein</fullName>
    </recommendedName>
</protein>
<dbReference type="InterPro" id="IPR002299">
    <property type="entry name" value="Porin_Neis"/>
</dbReference>